<dbReference type="AlphaFoldDB" id="A0A7G5IKR8"/>
<dbReference type="Proteomes" id="UP000515292">
    <property type="component" value="Chromosome"/>
</dbReference>
<dbReference type="RefSeq" id="WP_182297783.1">
    <property type="nucleotide sequence ID" value="NZ_CP059851.1"/>
</dbReference>
<dbReference type="KEGG" id="sand:H3309_05690"/>
<name>A0A7G5IKR8_9SPHN</name>
<evidence type="ECO:0000313" key="1">
    <source>
        <dbReference type="EMBL" id="QMW23960.1"/>
    </source>
</evidence>
<dbReference type="EMBL" id="CP059851">
    <property type="protein sequence ID" value="QMW23960.1"/>
    <property type="molecule type" value="Genomic_DNA"/>
</dbReference>
<protein>
    <submittedName>
        <fullName evidence="1">Uncharacterized protein</fullName>
    </submittedName>
</protein>
<proteinExistence type="predicted"/>
<reference evidence="1 2" key="1">
    <citation type="submission" date="2020-07" db="EMBL/GenBank/DDBJ databases">
        <title>Complete genome sequence for Sandaracinobacter sp. M6.</title>
        <authorList>
            <person name="Tang Y."/>
            <person name="Liu Q."/>
            <person name="Guo Z."/>
            <person name="Lei P."/>
            <person name="Huang B."/>
        </authorList>
    </citation>
    <scope>NUCLEOTIDE SEQUENCE [LARGE SCALE GENOMIC DNA]</scope>
    <source>
        <strain evidence="1 2">M6</strain>
    </source>
</reference>
<accession>A0A7G5IKR8</accession>
<keyword evidence="2" id="KW-1185">Reference proteome</keyword>
<sequence>MSKEVNRALALKGWLAAFADKGWRGADAIAAADAAGMAHGALLALLCDRLDAVAAWQDRVADAAALAAGAGAGSARDRLFDGMMAGFDAVQADRAAALALWHARDPALAASIVGRAGRGLRRLARAAGVAEGLDLPLRLAVLGGVAARALRVWASDESADMAAVMASLDGDLARVEDWAKRAVSFPGIAAIRPADDPPGE</sequence>
<organism evidence="1 2">
    <name type="scientific">Sandaracinobacteroides saxicola</name>
    <dbReference type="NCBI Taxonomy" id="2759707"/>
    <lineage>
        <taxon>Bacteria</taxon>
        <taxon>Pseudomonadati</taxon>
        <taxon>Pseudomonadota</taxon>
        <taxon>Alphaproteobacteria</taxon>
        <taxon>Sphingomonadales</taxon>
        <taxon>Sphingosinicellaceae</taxon>
        <taxon>Sandaracinobacteroides</taxon>
    </lineage>
</organism>
<dbReference type="Gene3D" id="1.10.357.10">
    <property type="entry name" value="Tetracycline Repressor, domain 2"/>
    <property type="match status" value="1"/>
</dbReference>
<gene>
    <name evidence="1" type="ORF">H3309_05690</name>
</gene>
<evidence type="ECO:0000313" key="2">
    <source>
        <dbReference type="Proteomes" id="UP000515292"/>
    </source>
</evidence>